<dbReference type="EMBL" id="BOSE01000003">
    <property type="protein sequence ID" value="GIP16535.1"/>
    <property type="molecule type" value="Genomic_DNA"/>
</dbReference>
<evidence type="ECO:0000313" key="2">
    <source>
        <dbReference type="Proteomes" id="UP000683139"/>
    </source>
</evidence>
<name>A0A920CXP4_9BACL</name>
<accession>A0A920CXP4</accession>
<gene>
    <name evidence="1" type="ORF">J40TS1_21770</name>
</gene>
<dbReference type="AlphaFoldDB" id="A0A920CXP4"/>
<keyword evidence="2" id="KW-1185">Reference proteome</keyword>
<protein>
    <submittedName>
        <fullName evidence="1">Uncharacterized protein</fullName>
    </submittedName>
</protein>
<dbReference type="SUPFAM" id="SSF69304">
    <property type="entry name" value="Tricorn protease N-terminal domain"/>
    <property type="match status" value="1"/>
</dbReference>
<sequence>MQLYRSLLYALIGVMLAIICTGCASKEARDYSNQYNAETDAPYHLLWQGGNQRIVEVDKGYYFLNANYIYYADKATMKPVLLDSNPNSDCLSSNKQPENCSAFVYFSALDALHFLAYYDGALYTLQQAIDLKNKLFDLKKFELVKIAPDGSERSVVLDFEETPYFLSIHRGKLYVTTGRITNPETESYKLLAYDMEQLDKTPEVIFEGNQAQGMISDIFPYGKNIYFRESLAPFANYYRYDLENKTIQKMFSDEEGTLSGYINGIKNNTIIYSLFNGDLLDPESWQARTVTLENQNPQKLDLNPSFLSFYYWHDSDPYLYSFPVLGYDEILDIETKNELTIYDDQYHIVDVIPTPNFNVRTTLYVGNKDHMFAYTKEEDLYKWYILDKRTIEAGNAVFHEWVSTPSVNFSYFIQH</sequence>
<reference evidence="1" key="1">
    <citation type="submission" date="2021-03" db="EMBL/GenBank/DDBJ databases">
        <title>Antimicrobial resistance genes in bacteria isolated from Japanese honey, and their potential for conferring macrolide and lincosamide resistance in the American foulbrood pathogen Paenibacillus larvae.</title>
        <authorList>
            <person name="Okamoto M."/>
            <person name="Kumagai M."/>
            <person name="Kanamori H."/>
            <person name="Takamatsu D."/>
        </authorList>
    </citation>
    <scope>NUCLEOTIDE SEQUENCE</scope>
    <source>
        <strain evidence="1">J40TS1</strain>
    </source>
</reference>
<evidence type="ECO:0000313" key="1">
    <source>
        <dbReference type="EMBL" id="GIP16535.1"/>
    </source>
</evidence>
<proteinExistence type="predicted"/>
<dbReference type="RefSeq" id="WP_213514868.1">
    <property type="nucleotide sequence ID" value="NZ_BOSE01000003.1"/>
</dbReference>
<organism evidence="1 2">
    <name type="scientific">Paenibacillus montaniterrae</name>
    <dbReference type="NCBI Taxonomy" id="429341"/>
    <lineage>
        <taxon>Bacteria</taxon>
        <taxon>Bacillati</taxon>
        <taxon>Bacillota</taxon>
        <taxon>Bacilli</taxon>
        <taxon>Bacillales</taxon>
        <taxon>Paenibacillaceae</taxon>
        <taxon>Paenibacillus</taxon>
    </lineage>
</organism>
<comment type="caution">
    <text evidence="1">The sequence shown here is derived from an EMBL/GenBank/DDBJ whole genome shotgun (WGS) entry which is preliminary data.</text>
</comment>
<dbReference type="Proteomes" id="UP000683139">
    <property type="component" value="Unassembled WGS sequence"/>
</dbReference>